<evidence type="ECO:0000256" key="1">
    <source>
        <dbReference type="ARBA" id="ARBA00004202"/>
    </source>
</evidence>
<dbReference type="InterPro" id="IPR027417">
    <property type="entry name" value="P-loop_NTPase"/>
</dbReference>
<name>A0ABU0P5T3_9MICO</name>
<reference evidence="12 13" key="1">
    <citation type="submission" date="2023-07" db="EMBL/GenBank/DDBJ databases">
        <title>Comparative genomics of wheat-associated soil bacteria to identify genetic determinants of phenazine resistance.</title>
        <authorList>
            <person name="Mouncey N."/>
        </authorList>
    </citation>
    <scope>NUCLEOTIDE SEQUENCE [LARGE SCALE GENOMIC DNA]</scope>
    <source>
        <strain evidence="12 13">W2I7</strain>
    </source>
</reference>
<sequence>MSDLRTTTASEAPSSPDVRATFSPSFDESSLVRAPAASAENLVITASDGTELVHGVSVQVRPGEAVGIVGESGSGKTLTCRALLGILPPGLAITGGTVRVGDQDLTDAPEKTWRSLRGTHVAAVFQDPASYLHPAIPVGAQLEETLRITAGIPRRQTRERARELLDDLGIRRVDLVLRQRVSQLSGGMLQRVLIAMALAADPAVLIADEATTALDVTVQAELLDLLKRLRIERDLALILVSHDLAVVSQVCERVQVFRDGRVVEAGATSRVLRAPGHPYTRELLSAHAAYGLERYLA</sequence>
<evidence type="ECO:0000256" key="4">
    <source>
        <dbReference type="ARBA" id="ARBA00022475"/>
    </source>
</evidence>
<dbReference type="GO" id="GO:0005524">
    <property type="term" value="F:ATP binding"/>
    <property type="evidence" value="ECO:0007669"/>
    <property type="project" value="UniProtKB-KW"/>
</dbReference>
<dbReference type="InterPro" id="IPR050388">
    <property type="entry name" value="ABC_Ni/Peptide_Import"/>
</dbReference>
<dbReference type="InterPro" id="IPR017871">
    <property type="entry name" value="ABC_transporter-like_CS"/>
</dbReference>
<dbReference type="PROSITE" id="PS50893">
    <property type="entry name" value="ABC_TRANSPORTER_2"/>
    <property type="match status" value="1"/>
</dbReference>
<keyword evidence="8" id="KW-1278">Translocase</keyword>
<evidence type="ECO:0000256" key="8">
    <source>
        <dbReference type="ARBA" id="ARBA00022967"/>
    </source>
</evidence>
<organism evidence="12 13">
    <name type="scientific">Microbacterium murale</name>
    <dbReference type="NCBI Taxonomy" id="1081040"/>
    <lineage>
        <taxon>Bacteria</taxon>
        <taxon>Bacillati</taxon>
        <taxon>Actinomycetota</taxon>
        <taxon>Actinomycetes</taxon>
        <taxon>Micrococcales</taxon>
        <taxon>Microbacteriaceae</taxon>
        <taxon>Microbacterium</taxon>
    </lineage>
</organism>
<accession>A0ABU0P5T3</accession>
<evidence type="ECO:0000256" key="9">
    <source>
        <dbReference type="ARBA" id="ARBA00023136"/>
    </source>
</evidence>
<keyword evidence="9" id="KW-0472">Membrane</keyword>
<dbReference type="PROSITE" id="PS00211">
    <property type="entry name" value="ABC_TRANSPORTER_1"/>
    <property type="match status" value="1"/>
</dbReference>
<dbReference type="SMART" id="SM00382">
    <property type="entry name" value="AAA"/>
    <property type="match status" value="1"/>
</dbReference>
<dbReference type="InterPro" id="IPR003439">
    <property type="entry name" value="ABC_transporter-like_ATP-bd"/>
</dbReference>
<evidence type="ECO:0000256" key="7">
    <source>
        <dbReference type="ARBA" id="ARBA00022840"/>
    </source>
</evidence>
<keyword evidence="5" id="KW-0997">Cell inner membrane</keyword>
<keyword evidence="13" id="KW-1185">Reference proteome</keyword>
<evidence type="ECO:0000259" key="11">
    <source>
        <dbReference type="PROSITE" id="PS50893"/>
    </source>
</evidence>
<evidence type="ECO:0000313" key="13">
    <source>
        <dbReference type="Proteomes" id="UP001239085"/>
    </source>
</evidence>
<gene>
    <name evidence="12" type="ORF">QFZ46_000437</name>
</gene>
<feature type="compositionally biased region" description="Polar residues" evidence="10">
    <location>
        <begin position="1"/>
        <end position="13"/>
    </location>
</feature>
<feature type="domain" description="ABC transporter" evidence="11">
    <location>
        <begin position="37"/>
        <end position="284"/>
    </location>
</feature>
<keyword evidence="7 12" id="KW-0067">ATP-binding</keyword>
<comment type="subcellular location">
    <subcellularLocation>
        <location evidence="1">Cell membrane</location>
        <topology evidence="1">Peripheral membrane protein</topology>
    </subcellularLocation>
</comment>
<proteinExistence type="inferred from homology"/>
<evidence type="ECO:0000313" key="12">
    <source>
        <dbReference type="EMBL" id="MDQ0642277.1"/>
    </source>
</evidence>
<comment type="caution">
    <text evidence="12">The sequence shown here is derived from an EMBL/GenBank/DDBJ whole genome shotgun (WGS) entry which is preliminary data.</text>
</comment>
<dbReference type="Gene3D" id="3.40.50.300">
    <property type="entry name" value="P-loop containing nucleotide triphosphate hydrolases"/>
    <property type="match status" value="1"/>
</dbReference>
<keyword evidence="6" id="KW-0547">Nucleotide-binding</keyword>
<keyword evidence="4" id="KW-1003">Cell membrane</keyword>
<dbReference type="EMBL" id="JAUSXK010000001">
    <property type="protein sequence ID" value="MDQ0642277.1"/>
    <property type="molecule type" value="Genomic_DNA"/>
</dbReference>
<dbReference type="InterPro" id="IPR003593">
    <property type="entry name" value="AAA+_ATPase"/>
</dbReference>
<evidence type="ECO:0000256" key="5">
    <source>
        <dbReference type="ARBA" id="ARBA00022519"/>
    </source>
</evidence>
<dbReference type="Proteomes" id="UP001239085">
    <property type="component" value="Unassembled WGS sequence"/>
</dbReference>
<dbReference type="RefSeq" id="WP_307357858.1">
    <property type="nucleotide sequence ID" value="NZ_JAUSXK010000001.1"/>
</dbReference>
<evidence type="ECO:0000256" key="6">
    <source>
        <dbReference type="ARBA" id="ARBA00022741"/>
    </source>
</evidence>
<dbReference type="CDD" id="cd03257">
    <property type="entry name" value="ABC_NikE_OppD_transporters"/>
    <property type="match status" value="1"/>
</dbReference>
<dbReference type="SUPFAM" id="SSF52540">
    <property type="entry name" value="P-loop containing nucleoside triphosphate hydrolases"/>
    <property type="match status" value="1"/>
</dbReference>
<dbReference type="PANTHER" id="PTHR43297">
    <property type="entry name" value="OLIGOPEPTIDE TRANSPORT ATP-BINDING PROTEIN APPD"/>
    <property type="match status" value="1"/>
</dbReference>
<comment type="similarity">
    <text evidence="2">Belongs to the ABC transporter superfamily.</text>
</comment>
<dbReference type="Pfam" id="PF00005">
    <property type="entry name" value="ABC_tran"/>
    <property type="match status" value="1"/>
</dbReference>
<evidence type="ECO:0000256" key="10">
    <source>
        <dbReference type="SAM" id="MobiDB-lite"/>
    </source>
</evidence>
<protein>
    <submittedName>
        <fullName evidence="12">Peptide/nickel transport system ATP-binding protein</fullName>
    </submittedName>
</protein>
<evidence type="ECO:0000256" key="2">
    <source>
        <dbReference type="ARBA" id="ARBA00005417"/>
    </source>
</evidence>
<keyword evidence="3" id="KW-0813">Transport</keyword>
<dbReference type="PANTHER" id="PTHR43297:SF14">
    <property type="entry name" value="ATPASE AAA-TYPE CORE DOMAIN-CONTAINING PROTEIN"/>
    <property type="match status" value="1"/>
</dbReference>
<evidence type="ECO:0000256" key="3">
    <source>
        <dbReference type="ARBA" id="ARBA00022448"/>
    </source>
</evidence>
<feature type="region of interest" description="Disordered" evidence="10">
    <location>
        <begin position="1"/>
        <end position="23"/>
    </location>
</feature>